<dbReference type="InterPro" id="IPR050111">
    <property type="entry name" value="C-type_lectin/snaclec_domain"/>
</dbReference>
<evidence type="ECO:0000256" key="1">
    <source>
        <dbReference type="SAM" id="SignalP"/>
    </source>
</evidence>
<sequence>MSGLLLFTYISFFIIFGVRSSPLERNVSDSTLTSLNVPRDNETESCCPCLRNITSSTEIHNNPIYLPIIHGTTWKCNFVGNKLMRDDYHYSPGIGSHKLHTRAKIWNEARKICIEEGGHLAIINSIAEANVLLNLFNRSGPIKGATYSNQILLGIHDLYAEDDWVTIQGDSLAKSGYNAWTDRWGGQPDNGGGIQNCGAMLDDGKLDDVACNVPSAFFCEISDV</sequence>
<keyword evidence="4" id="KW-1185">Reference proteome</keyword>
<accession>A0ABD2BYQ7</accession>
<evidence type="ECO:0000313" key="4">
    <source>
        <dbReference type="Proteomes" id="UP001607302"/>
    </source>
</evidence>
<dbReference type="Pfam" id="PF00059">
    <property type="entry name" value="Lectin_C"/>
    <property type="match status" value="1"/>
</dbReference>
<dbReference type="PROSITE" id="PS50041">
    <property type="entry name" value="C_TYPE_LECTIN_2"/>
    <property type="match status" value="1"/>
</dbReference>
<name>A0ABD2BYQ7_VESSQ</name>
<feature type="chain" id="PRO_5044872881" evidence="1">
    <location>
        <begin position="21"/>
        <end position="224"/>
    </location>
</feature>
<dbReference type="AlphaFoldDB" id="A0ABD2BYQ7"/>
<dbReference type="InterPro" id="IPR016187">
    <property type="entry name" value="CTDL_fold"/>
</dbReference>
<dbReference type="PANTHER" id="PTHR22803">
    <property type="entry name" value="MANNOSE, PHOSPHOLIPASE, LECTIN RECEPTOR RELATED"/>
    <property type="match status" value="1"/>
</dbReference>
<dbReference type="CDD" id="cd00037">
    <property type="entry name" value="CLECT"/>
    <property type="match status" value="1"/>
</dbReference>
<feature type="domain" description="C-type lectin" evidence="2">
    <location>
        <begin position="97"/>
        <end position="220"/>
    </location>
</feature>
<organism evidence="3 4">
    <name type="scientific">Vespula squamosa</name>
    <name type="common">Southern yellow jacket</name>
    <name type="synonym">Wasp</name>
    <dbReference type="NCBI Taxonomy" id="30214"/>
    <lineage>
        <taxon>Eukaryota</taxon>
        <taxon>Metazoa</taxon>
        <taxon>Ecdysozoa</taxon>
        <taxon>Arthropoda</taxon>
        <taxon>Hexapoda</taxon>
        <taxon>Insecta</taxon>
        <taxon>Pterygota</taxon>
        <taxon>Neoptera</taxon>
        <taxon>Endopterygota</taxon>
        <taxon>Hymenoptera</taxon>
        <taxon>Apocrita</taxon>
        <taxon>Aculeata</taxon>
        <taxon>Vespoidea</taxon>
        <taxon>Vespidae</taxon>
        <taxon>Vespinae</taxon>
        <taxon>Vespula</taxon>
    </lineage>
</organism>
<feature type="signal peptide" evidence="1">
    <location>
        <begin position="1"/>
        <end position="20"/>
    </location>
</feature>
<dbReference type="EMBL" id="JAUDFV010000027">
    <property type="protein sequence ID" value="KAL2737908.1"/>
    <property type="molecule type" value="Genomic_DNA"/>
</dbReference>
<dbReference type="Gene3D" id="3.10.100.10">
    <property type="entry name" value="Mannose-Binding Protein A, subunit A"/>
    <property type="match status" value="1"/>
</dbReference>
<dbReference type="Proteomes" id="UP001607302">
    <property type="component" value="Unassembled WGS sequence"/>
</dbReference>
<dbReference type="InterPro" id="IPR016186">
    <property type="entry name" value="C-type_lectin-like/link_sf"/>
</dbReference>
<dbReference type="SUPFAM" id="SSF56436">
    <property type="entry name" value="C-type lectin-like"/>
    <property type="match status" value="1"/>
</dbReference>
<proteinExistence type="predicted"/>
<evidence type="ECO:0000259" key="2">
    <source>
        <dbReference type="PROSITE" id="PS50041"/>
    </source>
</evidence>
<comment type="caution">
    <text evidence="3">The sequence shown here is derived from an EMBL/GenBank/DDBJ whole genome shotgun (WGS) entry which is preliminary data.</text>
</comment>
<dbReference type="SMART" id="SM00034">
    <property type="entry name" value="CLECT"/>
    <property type="match status" value="1"/>
</dbReference>
<evidence type="ECO:0000313" key="3">
    <source>
        <dbReference type="EMBL" id="KAL2737908.1"/>
    </source>
</evidence>
<dbReference type="InterPro" id="IPR001304">
    <property type="entry name" value="C-type_lectin-like"/>
</dbReference>
<reference evidence="3 4" key="1">
    <citation type="journal article" date="2024" name="Ann. Entomol. Soc. Am.">
        <title>Genomic analyses of the southern and eastern yellowjacket wasps (Hymenoptera: Vespidae) reveal evolutionary signatures of social life.</title>
        <authorList>
            <person name="Catto M.A."/>
            <person name="Caine P.B."/>
            <person name="Orr S.E."/>
            <person name="Hunt B.G."/>
            <person name="Goodisman M.A.D."/>
        </authorList>
    </citation>
    <scope>NUCLEOTIDE SEQUENCE [LARGE SCALE GENOMIC DNA]</scope>
    <source>
        <strain evidence="3">233</strain>
        <tissue evidence="3">Head and thorax</tissue>
    </source>
</reference>
<keyword evidence="1" id="KW-0732">Signal</keyword>
<protein>
    <submittedName>
        <fullName evidence="3">Hemolymph lipopolysaccharide-binding protein-like</fullName>
    </submittedName>
</protein>
<gene>
    <name evidence="3" type="ORF">V1478_001994</name>
</gene>